<dbReference type="EMBL" id="MU007013">
    <property type="protein sequence ID" value="KAF2435334.1"/>
    <property type="molecule type" value="Genomic_DNA"/>
</dbReference>
<evidence type="ECO:0000259" key="1">
    <source>
        <dbReference type="Pfam" id="PF06985"/>
    </source>
</evidence>
<reference evidence="2" key="1">
    <citation type="journal article" date="2020" name="Stud. Mycol.">
        <title>101 Dothideomycetes genomes: a test case for predicting lifestyles and emergence of pathogens.</title>
        <authorList>
            <person name="Haridas S."/>
            <person name="Albert R."/>
            <person name="Binder M."/>
            <person name="Bloem J."/>
            <person name="Labutti K."/>
            <person name="Salamov A."/>
            <person name="Andreopoulos B."/>
            <person name="Baker S."/>
            <person name="Barry K."/>
            <person name="Bills G."/>
            <person name="Bluhm B."/>
            <person name="Cannon C."/>
            <person name="Castanera R."/>
            <person name="Culley D."/>
            <person name="Daum C."/>
            <person name="Ezra D."/>
            <person name="Gonzalez J."/>
            <person name="Henrissat B."/>
            <person name="Kuo A."/>
            <person name="Liang C."/>
            <person name="Lipzen A."/>
            <person name="Lutzoni F."/>
            <person name="Magnuson J."/>
            <person name="Mondo S."/>
            <person name="Nolan M."/>
            <person name="Ohm R."/>
            <person name="Pangilinan J."/>
            <person name="Park H.-J."/>
            <person name="Ramirez L."/>
            <person name="Alfaro M."/>
            <person name="Sun H."/>
            <person name="Tritt A."/>
            <person name="Yoshinaga Y."/>
            <person name="Zwiers L.-H."/>
            <person name="Turgeon B."/>
            <person name="Goodwin S."/>
            <person name="Spatafora J."/>
            <person name="Crous P."/>
            <person name="Grigoriev I."/>
        </authorList>
    </citation>
    <scope>NUCLEOTIDE SEQUENCE</scope>
    <source>
        <strain evidence="2">CBS 130266</strain>
    </source>
</reference>
<dbReference type="Proteomes" id="UP000800235">
    <property type="component" value="Unassembled WGS sequence"/>
</dbReference>
<dbReference type="AlphaFoldDB" id="A0A9P4U233"/>
<feature type="domain" description="Heterokaryon incompatibility" evidence="1">
    <location>
        <begin position="215"/>
        <end position="367"/>
    </location>
</feature>
<dbReference type="PANTHER" id="PTHR33112:SF10">
    <property type="entry name" value="TOL"/>
    <property type="match status" value="1"/>
</dbReference>
<comment type="caution">
    <text evidence="2">The sequence shown here is derived from an EMBL/GenBank/DDBJ whole genome shotgun (WGS) entry which is preliminary data.</text>
</comment>
<protein>
    <submittedName>
        <fullName evidence="2">HET-domain-containing protein</fullName>
    </submittedName>
</protein>
<sequence length="657" mass="73975">MALCSQCSSLNLKSLITSDYPACYNHDFQHARIINLLRTAKGCALCALFLEALAGTGGEPSSGGQFSPLALGGPLQKHHAELLLNIKHDPPELVFPYLRKVGLCLTGLSVRTSLSDVTGRSVRLFTYADGTAGYPGIIGRPRLSNSGSPEAFKLLRRWISGCREQHAQCFQTFAGVSIDTHQNPELPKRVIDVGGNGNGSQPIKVLGTRGMRAKYTAMTHCWGNAAAKSPIVSVQSNIARRCHAIEWDELPRSFQDAVIVTREVGIRFLWIDSLCIVQDDHSEWLQESVKMGTIYEQAELTIAASHACDSHQGLFFPRSEPPPVVELPSFLGSDHLTRVYATTVRDTKEDLYPEHGALNQRAWATQEWLLARRMVFYTKAQMIWSCKTVTQRETGEKCFNTARNPKWKIIVEHYSDRKLTMPTDKLIALEGVRTEFEKRTGNTYLFGIWKQSLPDELLWAVCEKSDQRVPLDLPSWTWATVSVGVRFLPMHRARNLCHYIRPGSDNAIIMKSWIRPIEVTQGWLYAPHSNRKDVQSHGFQSFLRIQSEMELSNIKNITSLADRLYNNGELTGWAVFDCPSLPKPASPVYGLTLMGTMSRKDECSHLTTYIRSKKLRVYWLLLVQQLTEESNYIRVGVGKVFSKTWLVDATIEEITIT</sequence>
<dbReference type="OrthoDB" id="5347061at2759"/>
<dbReference type="PANTHER" id="PTHR33112">
    <property type="entry name" value="DOMAIN PROTEIN, PUTATIVE-RELATED"/>
    <property type="match status" value="1"/>
</dbReference>
<accession>A0A9P4U233</accession>
<gene>
    <name evidence="2" type="ORF">EJ08DRAFT_334400</name>
</gene>
<proteinExistence type="predicted"/>
<evidence type="ECO:0000313" key="2">
    <source>
        <dbReference type="EMBL" id="KAF2435334.1"/>
    </source>
</evidence>
<dbReference type="Pfam" id="PF06985">
    <property type="entry name" value="HET"/>
    <property type="match status" value="1"/>
</dbReference>
<dbReference type="InterPro" id="IPR010730">
    <property type="entry name" value="HET"/>
</dbReference>
<organism evidence="2 3">
    <name type="scientific">Tothia fuscella</name>
    <dbReference type="NCBI Taxonomy" id="1048955"/>
    <lineage>
        <taxon>Eukaryota</taxon>
        <taxon>Fungi</taxon>
        <taxon>Dikarya</taxon>
        <taxon>Ascomycota</taxon>
        <taxon>Pezizomycotina</taxon>
        <taxon>Dothideomycetes</taxon>
        <taxon>Pleosporomycetidae</taxon>
        <taxon>Venturiales</taxon>
        <taxon>Cylindrosympodiaceae</taxon>
        <taxon>Tothia</taxon>
    </lineage>
</organism>
<keyword evidence="3" id="KW-1185">Reference proteome</keyword>
<evidence type="ECO:0000313" key="3">
    <source>
        <dbReference type="Proteomes" id="UP000800235"/>
    </source>
</evidence>
<name>A0A9P4U233_9PEZI</name>